<dbReference type="WBParaSite" id="SMTH1_28100.1">
    <property type="protein sequence ID" value="SMTH1_28100.1"/>
    <property type="gene ID" value="SMTH1_28100"/>
</dbReference>
<accession>A0AA85B3F8</accession>
<feature type="compositionally biased region" description="Polar residues" evidence="1">
    <location>
        <begin position="3790"/>
        <end position="3804"/>
    </location>
</feature>
<feature type="transmembrane region" description="Helical" evidence="2">
    <location>
        <begin position="4145"/>
        <end position="4165"/>
    </location>
</feature>
<feature type="compositionally biased region" description="Basic and acidic residues" evidence="1">
    <location>
        <begin position="3648"/>
        <end position="3671"/>
    </location>
</feature>
<keyword evidence="2" id="KW-1133">Transmembrane helix</keyword>
<keyword evidence="2" id="KW-0472">Membrane</keyword>
<protein>
    <submittedName>
        <fullName evidence="4">Uncharacterized protein</fullName>
    </submittedName>
</protein>
<feature type="compositionally biased region" description="Polar residues" evidence="1">
    <location>
        <begin position="3816"/>
        <end position="3830"/>
    </location>
</feature>
<evidence type="ECO:0000256" key="1">
    <source>
        <dbReference type="SAM" id="MobiDB-lite"/>
    </source>
</evidence>
<name>A0AA85B3F8_9TREM</name>
<feature type="region of interest" description="Disordered" evidence="1">
    <location>
        <begin position="880"/>
        <end position="906"/>
    </location>
</feature>
<feature type="region of interest" description="Disordered" evidence="1">
    <location>
        <begin position="2805"/>
        <end position="2825"/>
    </location>
</feature>
<dbReference type="Proteomes" id="UP000050791">
    <property type="component" value="Unassembled WGS sequence"/>
</dbReference>
<feature type="compositionally biased region" description="Basic residues" evidence="1">
    <location>
        <begin position="3750"/>
        <end position="3767"/>
    </location>
</feature>
<feature type="compositionally biased region" description="Low complexity" evidence="1">
    <location>
        <begin position="3720"/>
        <end position="3736"/>
    </location>
</feature>
<evidence type="ECO:0000313" key="3">
    <source>
        <dbReference type="Proteomes" id="UP000050791"/>
    </source>
</evidence>
<feature type="region of interest" description="Disordered" evidence="1">
    <location>
        <begin position="3720"/>
        <end position="3830"/>
    </location>
</feature>
<evidence type="ECO:0000313" key="4">
    <source>
        <dbReference type="WBParaSite" id="SMTH1_28100.1"/>
    </source>
</evidence>
<feature type="compositionally biased region" description="Basic and acidic residues" evidence="1">
    <location>
        <begin position="3805"/>
        <end position="3815"/>
    </location>
</feature>
<evidence type="ECO:0000256" key="2">
    <source>
        <dbReference type="SAM" id="Phobius"/>
    </source>
</evidence>
<sequence length="4199" mass="482903">MKTTGIDCGNKTDQISDWNLESSLNSVVSRVPGSFWWFDTSSIESDGIIKRYYWLRIPAHELSTNFRQKHNVTDPINIHSSRLLARLLLLHYNESINISGVQLTPQNPNQIICIDCYVPQNGGHWKVIWSDLRRNLELSIASDREHCDVSKKLISGMPIQLGPGLRLIGWASGHSYSSKSCDDTLPGCETHSWCFVMPINIDHLYNVTVLLLLPEIKDVKINPPTHPFQSTGLGGSINDINLLNTDKCQPFTTKQSKLTQIRESQFRKNSDLYNNNSNFSFTSSLLGFGSKLAIITQPDNYQGKLDMSSISVDSICSLDALDYRCRVGDKRKFCQYTYIKTQSGTPAYKNGAFIGQLKNELQETNLEYDNQNKLFNDQPFILDHIKEMNLEGTHFVSCMKHNVTINCDSSVVSKAKNENGFNSKCYAEIYPLEELEVVCSKQTISPFYLSKCQKSQSISNVNHNQSGSDQSALYTTNSDLAISISETDQFNSQSLLIDVKQQTMSKTFTAYSIFSNPTEEYENRTNLLNKLLGELNLLSQIILNLDSNNNYYNESLCNYDIHELCKCILQDLTELHNDEEDEEDICDHEFMLPSSRLPTTQHKEQIHVISTMNTDANNMTSKQDTNDLSAICVPLPDTCRVKSPVPLLVFYFEILSELMELKDYESKCSEDDQMDLSSLMDISAGILRLLDVDTTNNKNESKKYHQDSTVNLSTYKNCDVALHTLIQLQDAWIAAPVLIEMLNTLNINESNDDVINNSKEFYETIQLYLTRIQSALNVQRHELKTLISNDLCLILDKPVISFSKENTVENFEYLCGLVVDSSLTDELESEKQLFLSIQCNSNELFEKILQSLEQLPLPLVGLWKQRKKLCTSNYSSRNEKQDEVDKNKKSFLGITDGDNDDDDDDNDHKWEQFYEFNKLYLKCLTTNLNEVKCFVTMVSDATPSQSQSITIVKNDNVHINSISQSFNYPTMHLSLLNNCNLLNTSWQQEQINNIDKEREILQENFNELRVLADFLHVLSSSSSSSSLSSSHSSVIKTFKQRKIWEELINEMRSTSSRAFEQYTCLGFLKQIIRRPGGLWDLSNSLIELFNQLENASQSHSWTELELYNVELSIRHLSHQIWIELTAIDNLSNEYFNKTENIGITDWLEAWIYRLQEIYRLVINQWMEKMHQYRNNVQIHTINDWCDYVSNCIGECKVFHNLIPNSGSSPSQNNQQSKKYQFLDKEFHFAILWSLLCDADIIQEKCNVQLETSSSLTSKQFTQTLQELKRYLNIYIEKFIVSSMDNAKSTLHDSNHNLITLLLKQLEYSLHYIPDHYRVFSLELIDNTFNISHQSDQLRVMLQQLKHLRNLCERNYLLCNQSLSLLHKISFSNLNQYESNAVKDMLRLLTTWSYGYFVIHQSLERVIRAGGVTESERYPLRALITTELRSKAIQMLKQKQAFIEAVHFGLETITLQTKSLSNKLHEYDSNSKLANIKIQCENLFEQLKHLYYKILEDDRLKITNRAEIPDHDLNCLVIARKNQIMELMEFCRKIDQINWINSWEGLLEYTNELTSERGYSKLWIIYFLQQFQVFSSKTNLDEIFLCQINQMEEIIHDWSDWLKKYIWPLPFPYPKNYSWTPIIMSIHPSINMKSRHIEYEKSLKMDCQNAALKFSHKFMNLSNFYYNHIKNKSLIKIKGIDENYNGIYNNLQENKLNYSMELLDVNYPNEFLQEIHHLYKLTLSSVSSSLSSSASLSSSNGISSKFIRSTFTNEQVICQCDILKSTIINRLLEIQSCLVYGDQLTLMMIEQIMFDLFEIQLPNQSILEGDSKSHKLWMNIYSDCMKYLRNGFTKSLCALLTSDSKSNAFNNLQFVNEFDIPGSPSFSKRWQKKLQIDKLEQNTSESEKQFPFFIHLIILYNLYDTWQSIVKIAGTIITSKESTVYNPVLLQWILTTRPKFAEAILNYPTIQLSHNYQCSHCLCKSILDTFLSIDEVQLNNLFREFSSQYGCIDYLLLESVHNLNDRITLCIQKIDAYHLQLRNIAKLKLPNDQDTGLTNNLLKNFDHVNLADSNTLTLRHALSHWSGVLTKKLANGHNFKRRLTYCSENLHSLLLNLKSAKTMETNDYVEIEVTKTIKLFGGIHEDNANEMNAFRDQLCIAVPQLTGYHLSNLIKAVDHLEILASRNLNESYCPTDPVEKRHPELGGYLKHAGQRLMELETCLEHSREAASILIYFEYESQFWSTSLTSLTSKNNSNHEALHKRGLLLQSKFKNSPIAIKLHTAWVKLTQLGDRLGRIQAGLPVRPSETNGVEHWHHLSPTQTQSHLSTELRTKLMKSETKRISKCKKDDSDVLTTEFPYVSADTLRRKQTNLRDALGSHMCVHPDCKISTGECLSPHTQHNESQLNIQNKLSGYLKTLNREEFQRQRDSISKSELCDLVKYARRLRWHKSHSLQSEYQELKNLINELVKSKYPKIAIIQEYFQSLEELWFGVEKSQENLNSCTDDARSYSRLSIPQNEPEQYSIKSINAEIQIYVFTLYNFNEYSKQLSFYVTKLYNSSYPRHDDKLSNNDPHLVEKQTNSSYDDECCDWTWREMTTHGLDPQPLVFPSSANTNPSYESVNEIKTYDRTNTVDLQLKNETDKFSDDFINRMISELSSTTSSFQKISSNINGNSSEILSIEEKNTLSVDNKTPLNIHNHEIKLLPNNNSDSSNQLPEVISPNFNHRNSVLQFNKLSIEVPLLSNNVERDFEIKSHPLEIHSHSELTNLTTDDTHKNSSNICVNDKTSKGLIPNNNNNQVLLNTQAGDSLIENITNEKSEDVINRFSPNTTLDSNSRYESTRNNSTLSNRQLQTSLSNITSTTIYNIDKQSEFHDVNVNGSIFSTSVKTTTATTISINLTEHKLKSDQKEINTETMESCLPTSLYRTDQSSESLFSIPQTSSIPNCLHPTFSTVKNLNMRKTFNEIYQCRHLGSSSSFHEGNNVIDNNNNINSMCGLCDHMSNLHTLISNLQSHLLSNRQNRLSNLLPIDVQSFTLTSSSISSLSTYWSPIIKEYLSILCEIKSELDSFQPLVSITVYKTIYLPVYKSMIDLLNLWNCRLHDFLCLRSSNSSKSGVDISQTRWLTLFISLIQHNEIQVEHLKSLFTGLLHDIENEDNESMKSDLNIDNNDDKSFYLSQTIQDEDNSSYIRKDSNARLNKSSRNEYLNDLKTRLFSCDFDDQHTVQLSLQQPAPLKPLITFPNEKMNHSFQTQITKIDSVHKPSTVVTTTSIHEKTYKDKEQTDGELSNFDQMSFEQYLCNLPQNITGKVVSSISSTDKTFTQETTCTTKVSEFKQDIPPTNQITTRKDRIKKTRKRKLGDEEFSEKYDNGDVNRKDTCNNNIVNNKPCALTYLPRMIDNTLLGDQMLKNDIDIDGVNHSDEQLNLSLYSSSSVPNRTRSYNASQIVVQESDEVKNSVIQNNKRHNRMTSLGNESTETNDLTNINDTVKHGGDLEAILKSDEIISHPNKSDDSSPCVTLQLNNPISVTDSNAVTNQCDRHSVDGNLKSSHHNDKQMPIRVALPDTRLLKENDRSYPHITCNTSFSPEKTPPVVEVCTALKSEQDAETNKTNKQICTDNPNSIRLESAKLLVKSNTNRDRNIETSNSSKFTENTENNNDKAENDSEEISDNISRDKRHFPPMDSVQHDKSNKDYECLSSSVSTTTKDGIRSYQLKDDIPMSKVNPPQSDTDAFVKTTIKIISNNTDNSVSSPSSLTSNLNKPINDPHKFTPANKKLRKANRKAANNHRVKRVMTGNLKKPTEINGSPEDCPISQPESFNNKQSNISVQSERRSKLDNDSTSHSPSTQEILTTEIPTTISLKPGFFEKYQIRSDHNKTQPDYTDQNEFDTSDHQHCNCRPNTESPLVSPTLIDCTNLYDQTTESCLTTHDPSVISIENEKRKIDASVRLELTHKNNGDSYLFKNKLDTKEIEQSKSPLTDTSYQMAYLNNPPIDIKHHVYKQGKQMKESSLNNLMNTSNQYSEIDLLKNNFLNQSEHVYHQSNDENLDKNIYDHQYHDKHNRQHNLPEHGKHQQVYKVENVHVLRKFPMINQYNDLNKNHLTVRELITIFMIKLTSDSLITNKNCLESRGEQQVMSINMALETDLHGSKTITVKNKSQRRRRCCRSLPCLLLLLPLIFLLLSLFCIFILPDCPLFLPWFMCNEKHPIGEWIYSPIVFHEHNPPF</sequence>
<feature type="compositionally biased region" description="Polar residues" evidence="1">
    <location>
        <begin position="3619"/>
        <end position="3632"/>
    </location>
</feature>
<feature type="region of interest" description="Disordered" evidence="1">
    <location>
        <begin position="3607"/>
        <end position="3675"/>
    </location>
</feature>
<proteinExistence type="predicted"/>
<keyword evidence="2" id="KW-0812">Transmembrane</keyword>
<reference evidence="4" key="1">
    <citation type="submission" date="2023-11" db="UniProtKB">
        <authorList>
            <consortium name="WormBaseParasite"/>
        </authorList>
    </citation>
    <scope>IDENTIFICATION</scope>
</reference>
<organism evidence="3 4">
    <name type="scientific">Schistosoma mattheei</name>
    <dbReference type="NCBI Taxonomy" id="31246"/>
    <lineage>
        <taxon>Eukaryota</taxon>
        <taxon>Metazoa</taxon>
        <taxon>Spiralia</taxon>
        <taxon>Lophotrochozoa</taxon>
        <taxon>Platyhelminthes</taxon>
        <taxon>Trematoda</taxon>
        <taxon>Digenea</taxon>
        <taxon>Strigeidida</taxon>
        <taxon>Schistosomatoidea</taxon>
        <taxon>Schistosomatidae</taxon>
        <taxon>Schistosoma</taxon>
    </lineage>
</organism>